<gene>
    <name evidence="2" type="ORF">H0235_008148</name>
</gene>
<reference evidence="2" key="1">
    <citation type="journal article" date="2020" name="G3 (Bethesda)">
        <title>High-Quality Assemblies for Three Invasive Social Wasps from the &lt;i&gt;Vespula&lt;/i&gt; Genus.</title>
        <authorList>
            <person name="Harrop T.W.R."/>
            <person name="Guhlin J."/>
            <person name="McLaughlin G.M."/>
            <person name="Permina E."/>
            <person name="Stockwell P."/>
            <person name="Gilligan J."/>
            <person name="Le Lec M.F."/>
            <person name="Gruber M.A.M."/>
            <person name="Quinn O."/>
            <person name="Lovegrove M."/>
            <person name="Duncan E.J."/>
            <person name="Remnant E.J."/>
            <person name="Van Eeckhoven J."/>
            <person name="Graham B."/>
            <person name="Knapp R.A."/>
            <person name="Langford K.W."/>
            <person name="Kronenberg Z."/>
            <person name="Press M.O."/>
            <person name="Eacker S.M."/>
            <person name="Wilson-Rankin E.E."/>
            <person name="Purcell J."/>
            <person name="Lester P.J."/>
            <person name="Dearden P.K."/>
        </authorList>
    </citation>
    <scope>NUCLEOTIDE SEQUENCE</scope>
    <source>
        <strain evidence="2">Volc-1</strain>
    </source>
</reference>
<sequence>MVLLVVVGWLVSSGSDADAQRVVSKGGSGWTRERERREERQIGAFLGILDHSTGILKSFWDSVRVFSSSKDTLLRFERQDGAP</sequence>
<protein>
    <submittedName>
        <fullName evidence="2">Uncharacterized protein</fullName>
    </submittedName>
</protein>
<feature type="signal peptide" evidence="1">
    <location>
        <begin position="1"/>
        <end position="19"/>
    </location>
</feature>
<proteinExistence type="predicted"/>
<dbReference type="Proteomes" id="UP000600918">
    <property type="component" value="Unassembled WGS sequence"/>
</dbReference>
<feature type="chain" id="PRO_5032757202" evidence="1">
    <location>
        <begin position="20"/>
        <end position="83"/>
    </location>
</feature>
<keyword evidence="3" id="KW-1185">Reference proteome</keyword>
<evidence type="ECO:0000256" key="1">
    <source>
        <dbReference type="SAM" id="SignalP"/>
    </source>
</evidence>
<evidence type="ECO:0000313" key="3">
    <source>
        <dbReference type="Proteomes" id="UP000600918"/>
    </source>
</evidence>
<keyword evidence="1" id="KW-0732">Signal</keyword>
<dbReference type="EMBL" id="JACSDY010000006">
    <property type="protein sequence ID" value="KAF7425710.1"/>
    <property type="molecule type" value="Genomic_DNA"/>
</dbReference>
<organism evidence="2 3">
    <name type="scientific">Vespula pensylvanica</name>
    <name type="common">Western yellow jacket</name>
    <name type="synonym">Wasp</name>
    <dbReference type="NCBI Taxonomy" id="30213"/>
    <lineage>
        <taxon>Eukaryota</taxon>
        <taxon>Metazoa</taxon>
        <taxon>Ecdysozoa</taxon>
        <taxon>Arthropoda</taxon>
        <taxon>Hexapoda</taxon>
        <taxon>Insecta</taxon>
        <taxon>Pterygota</taxon>
        <taxon>Neoptera</taxon>
        <taxon>Endopterygota</taxon>
        <taxon>Hymenoptera</taxon>
        <taxon>Apocrita</taxon>
        <taxon>Aculeata</taxon>
        <taxon>Vespoidea</taxon>
        <taxon>Vespidae</taxon>
        <taxon>Vespinae</taxon>
        <taxon>Vespula</taxon>
    </lineage>
</organism>
<evidence type="ECO:0000313" key="2">
    <source>
        <dbReference type="EMBL" id="KAF7425710.1"/>
    </source>
</evidence>
<comment type="caution">
    <text evidence="2">The sequence shown here is derived from an EMBL/GenBank/DDBJ whole genome shotgun (WGS) entry which is preliminary data.</text>
</comment>
<accession>A0A834UAH5</accession>
<name>A0A834UAH5_VESPE</name>
<dbReference type="AlphaFoldDB" id="A0A834UAH5"/>